<evidence type="ECO:0000259" key="2">
    <source>
        <dbReference type="SMART" id="SM01362"/>
    </source>
</evidence>
<dbReference type="PANTHER" id="PTHR12858">
    <property type="entry name" value="RIBOSOME BIOGENESIS PROTEIN"/>
    <property type="match status" value="1"/>
</dbReference>
<dbReference type="GO" id="GO:0000479">
    <property type="term" value="P:endonucleolytic cleavage of tricistronic rRNA transcript (SSU-rRNA, 5.8S rRNA, LSU-rRNA)"/>
    <property type="evidence" value="ECO:0007669"/>
    <property type="project" value="TreeGrafter"/>
</dbReference>
<evidence type="ECO:0000313" key="4">
    <source>
        <dbReference type="Proteomes" id="UP000324800"/>
    </source>
</evidence>
<evidence type="ECO:0000256" key="1">
    <source>
        <dbReference type="SAM" id="MobiDB-lite"/>
    </source>
</evidence>
<dbReference type="Proteomes" id="UP000324800">
    <property type="component" value="Unassembled WGS sequence"/>
</dbReference>
<dbReference type="PANTHER" id="PTHR12858:SF2">
    <property type="entry name" value="RIBOSOME BIOGENESIS PROTEIN BMS1 HOMOLOG"/>
    <property type="match status" value="1"/>
</dbReference>
<feature type="compositionally biased region" description="Acidic residues" evidence="1">
    <location>
        <begin position="330"/>
        <end position="345"/>
    </location>
</feature>
<feature type="domain" description="Ribosome biogenesis protein BMS1/TSR1 C-terminal" evidence="2">
    <location>
        <begin position="3"/>
        <end position="288"/>
    </location>
</feature>
<organism evidence="3 4">
    <name type="scientific">Streblomastix strix</name>
    <dbReference type="NCBI Taxonomy" id="222440"/>
    <lineage>
        <taxon>Eukaryota</taxon>
        <taxon>Metamonada</taxon>
        <taxon>Preaxostyla</taxon>
        <taxon>Oxymonadida</taxon>
        <taxon>Streblomastigidae</taxon>
        <taxon>Streblomastix</taxon>
    </lineage>
</organism>
<dbReference type="GO" id="GO:0000462">
    <property type="term" value="P:maturation of SSU-rRNA from tricistronic rRNA transcript (SSU-rRNA, 5.8S rRNA, LSU-rRNA)"/>
    <property type="evidence" value="ECO:0007669"/>
    <property type="project" value="TreeGrafter"/>
</dbReference>
<dbReference type="Pfam" id="PF04950">
    <property type="entry name" value="RIBIOP_C"/>
    <property type="match status" value="2"/>
</dbReference>
<dbReference type="InterPro" id="IPR039761">
    <property type="entry name" value="Bms1/Tsr1"/>
</dbReference>
<feature type="compositionally biased region" description="Basic and acidic residues" evidence="1">
    <location>
        <begin position="619"/>
        <end position="632"/>
    </location>
</feature>
<feature type="compositionally biased region" description="Acidic residues" evidence="1">
    <location>
        <begin position="362"/>
        <end position="373"/>
    </location>
</feature>
<dbReference type="EMBL" id="SNRW01003648">
    <property type="protein sequence ID" value="KAA6389280.1"/>
    <property type="molecule type" value="Genomic_DNA"/>
</dbReference>
<feature type="region of interest" description="Disordered" evidence="1">
    <location>
        <begin position="310"/>
        <end position="417"/>
    </location>
</feature>
<feature type="compositionally biased region" description="Basic and acidic residues" evidence="1">
    <location>
        <begin position="533"/>
        <end position="551"/>
    </location>
</feature>
<dbReference type="GO" id="GO:0003924">
    <property type="term" value="F:GTPase activity"/>
    <property type="evidence" value="ECO:0007669"/>
    <property type="project" value="TreeGrafter"/>
</dbReference>
<proteinExistence type="predicted"/>
<comment type="caution">
    <text evidence="3">The sequence shown here is derived from an EMBL/GenBank/DDBJ whole genome shotgun (WGS) entry which is preliminary data.</text>
</comment>
<protein>
    <submittedName>
        <fullName evidence="3">Putative Ribosome biogenesis protein BMS1</fullName>
    </submittedName>
</protein>
<feature type="region of interest" description="Disordered" evidence="1">
    <location>
        <begin position="1"/>
        <end position="35"/>
    </location>
</feature>
<dbReference type="OrthoDB" id="10260897at2759"/>
<gene>
    <name evidence="3" type="ORF">EZS28_015192</name>
</gene>
<evidence type="ECO:0000313" key="3">
    <source>
        <dbReference type="EMBL" id="KAA6389280.1"/>
    </source>
</evidence>
<dbReference type="SMART" id="SM01362">
    <property type="entry name" value="DUF663"/>
    <property type="match status" value="1"/>
</dbReference>
<sequence length="632" mass="72250">MKNSDQNDDGQQKEQNNDESIVDKEESEQNKIEQTTGIRPGSYIRIVLQRVPIEFVQNVRDPSIPLILGGVSSSESTLGLIKAKFKKHRWYHKQVLKSSDPLVISLGWRRFQSLPLYSIQDQNQRYRLLKYTPTNMHCITTFWAPFAPQGSGVIAFQHTQLNSPLFRIAGTGTVAEVGQAIQIKKKLKLIGHPFKIFKNTAFIRDMFNSEIEVAKFEGAAIQTVSGIRGSIKKALTTKQSRSLDDSKGRRQSKNALTGLGGQEGSFRATFEDKIQMSDIVFLRTWANVEPKRIYNPLCTVLDNQMDVYEEQEQNQGQSQNEQNKENKLMEEDEDEDEQEQQNEEGNELKIKKKKDKKMKKDEEDDDKEDEDDSLNSKPPTSRRQQQSKQSNKTSVSKNTKFQNQTQSQQNTNPPQNILHTQYIRTIAEIRASQNIPIPNNQDSRYVSKGEIERQNPEKIKARISKVHISASLGASLPYESKPKAQIKRIKRENDKLYQTETFESEADKEKLKFLQNLRTNFNVKQKKRKEKLKMRNERKQEENEKIEEERAKKLKKKIKERFQFQGSLGTKRKRGDSQEIGGRARSGSAGRSGGSRGGRSSRGRGGRSSSARGGRGGRARSEGGGRKRQRTE</sequence>
<feature type="compositionally biased region" description="Basic and acidic residues" evidence="1">
    <location>
        <begin position="10"/>
        <end position="31"/>
    </location>
</feature>
<dbReference type="GO" id="GO:0005525">
    <property type="term" value="F:GTP binding"/>
    <property type="evidence" value="ECO:0007669"/>
    <property type="project" value="TreeGrafter"/>
</dbReference>
<reference evidence="3 4" key="1">
    <citation type="submission" date="2019-03" db="EMBL/GenBank/DDBJ databases">
        <title>Single cell metagenomics reveals metabolic interactions within the superorganism composed of flagellate Streblomastix strix and complex community of Bacteroidetes bacteria on its surface.</title>
        <authorList>
            <person name="Treitli S.C."/>
            <person name="Kolisko M."/>
            <person name="Husnik F."/>
            <person name="Keeling P."/>
            <person name="Hampl V."/>
        </authorList>
    </citation>
    <scope>NUCLEOTIDE SEQUENCE [LARGE SCALE GENOMIC DNA]</scope>
    <source>
        <strain evidence="3">ST1C</strain>
    </source>
</reference>
<dbReference type="GO" id="GO:0030686">
    <property type="term" value="C:90S preribosome"/>
    <property type="evidence" value="ECO:0007669"/>
    <property type="project" value="TreeGrafter"/>
</dbReference>
<accession>A0A5J4W3J6</accession>
<dbReference type="InterPro" id="IPR007034">
    <property type="entry name" value="BMS1_TSR1_C"/>
</dbReference>
<feature type="compositionally biased region" description="Low complexity" evidence="1">
    <location>
        <begin position="384"/>
        <end position="416"/>
    </location>
</feature>
<name>A0A5J4W3J6_9EUKA</name>
<dbReference type="GO" id="GO:0034511">
    <property type="term" value="F:U3 snoRNA binding"/>
    <property type="evidence" value="ECO:0007669"/>
    <property type="project" value="TreeGrafter"/>
</dbReference>
<feature type="region of interest" description="Disordered" evidence="1">
    <location>
        <begin position="525"/>
        <end position="632"/>
    </location>
</feature>
<dbReference type="AlphaFoldDB" id="A0A5J4W3J6"/>
<feature type="region of interest" description="Disordered" evidence="1">
    <location>
        <begin position="238"/>
        <end position="262"/>
    </location>
</feature>